<dbReference type="Gene3D" id="3.40.1000.50">
    <property type="entry name" value="Repressor of RNA polymerase III transcription Maf1"/>
    <property type="match status" value="1"/>
</dbReference>
<evidence type="ECO:0000256" key="1">
    <source>
        <dbReference type="ARBA" id="ARBA00006231"/>
    </source>
</evidence>
<reference evidence="4" key="1">
    <citation type="submission" date="2022-11" db="UniProtKB">
        <authorList>
            <consortium name="WormBaseParasite"/>
        </authorList>
    </citation>
    <scope>IDENTIFICATION</scope>
</reference>
<sequence>MKLLENTKLESIATFLSNNARDFNLDLRIESYSCKMVNSDKREWKKTKDSANELQPLSPSEEFDFPPLLSRSLNSSPYSHMNLSVYRNRHMSDRSSGSENDFEENGCMGSDMVRAISRRTLFDLIAVLNLSYQDYEFSQTKSESFALVTTIEDVKSKVDIQLSPTVSGYSRIRDQLWKMIDDEIKCNECQIYRYIPGYNDDPFTEDGCIWSFNYFFWNKNLKRCLFFSCRALSLINLDSSGDLWGMEQ</sequence>
<evidence type="ECO:0000313" key="3">
    <source>
        <dbReference type="Proteomes" id="UP000887540"/>
    </source>
</evidence>
<protein>
    <recommendedName>
        <fullName evidence="2">Repressor of RNA polymerase III transcription MAF1</fullName>
    </recommendedName>
</protein>
<dbReference type="GO" id="GO:0016480">
    <property type="term" value="P:negative regulation of transcription by RNA polymerase III"/>
    <property type="evidence" value="ECO:0007669"/>
    <property type="project" value="UniProtKB-UniRule"/>
</dbReference>
<comment type="subcellular location">
    <subcellularLocation>
        <location evidence="2">Nucleus</location>
    </subcellularLocation>
</comment>
<name>A0A914EBE0_9BILA</name>
<comment type="similarity">
    <text evidence="1 2">Belongs to the MAF1 family.</text>
</comment>
<dbReference type="PIRSF" id="PIRSF037240">
    <property type="entry name" value="RNA_polIII_Trep_MAF1"/>
    <property type="match status" value="1"/>
</dbReference>
<accession>A0A914EBE0</accession>
<dbReference type="InterPro" id="IPR038564">
    <property type="entry name" value="Maf1_sf"/>
</dbReference>
<dbReference type="Proteomes" id="UP000887540">
    <property type="component" value="Unplaced"/>
</dbReference>
<keyword evidence="2" id="KW-0805">Transcription regulation</keyword>
<keyword evidence="2" id="KW-0539">Nucleus</keyword>
<dbReference type="GO" id="GO:0000994">
    <property type="term" value="F:RNA polymerase III core binding"/>
    <property type="evidence" value="ECO:0007669"/>
    <property type="project" value="TreeGrafter"/>
</dbReference>
<dbReference type="WBParaSite" id="ACRNAN_scaffold664.g9208.t1">
    <property type="protein sequence ID" value="ACRNAN_scaffold664.g9208.t1"/>
    <property type="gene ID" value="ACRNAN_scaffold664.g9208"/>
</dbReference>
<dbReference type="InterPro" id="IPR015257">
    <property type="entry name" value="Maf1"/>
</dbReference>
<evidence type="ECO:0000256" key="2">
    <source>
        <dbReference type="PIRNR" id="PIRNR037240"/>
    </source>
</evidence>
<comment type="function">
    <text evidence="2">Element of the TORC1 signaling pathway that acts as a mediator of diverse signals and that represses RNA polymerase III transcription. Inhibits the de novo assembly of TFIIIB onto DNA.</text>
</comment>
<keyword evidence="2" id="KW-0804">Transcription</keyword>
<dbReference type="PANTHER" id="PTHR22504:SF0">
    <property type="entry name" value="REPRESSOR OF RNA POLYMERASE III TRANSCRIPTION MAF1 HOMOLOG"/>
    <property type="match status" value="1"/>
</dbReference>
<keyword evidence="2" id="KW-0678">Repressor</keyword>
<dbReference type="GO" id="GO:0005634">
    <property type="term" value="C:nucleus"/>
    <property type="evidence" value="ECO:0007669"/>
    <property type="project" value="UniProtKB-SubCell"/>
</dbReference>
<evidence type="ECO:0000313" key="4">
    <source>
        <dbReference type="WBParaSite" id="ACRNAN_scaffold664.g9208.t1"/>
    </source>
</evidence>
<dbReference type="Pfam" id="PF09174">
    <property type="entry name" value="Maf1"/>
    <property type="match status" value="1"/>
</dbReference>
<organism evidence="3 4">
    <name type="scientific">Acrobeloides nanus</name>
    <dbReference type="NCBI Taxonomy" id="290746"/>
    <lineage>
        <taxon>Eukaryota</taxon>
        <taxon>Metazoa</taxon>
        <taxon>Ecdysozoa</taxon>
        <taxon>Nematoda</taxon>
        <taxon>Chromadorea</taxon>
        <taxon>Rhabditida</taxon>
        <taxon>Tylenchina</taxon>
        <taxon>Cephalobomorpha</taxon>
        <taxon>Cephaloboidea</taxon>
        <taxon>Cephalobidae</taxon>
        <taxon>Acrobeloides</taxon>
    </lineage>
</organism>
<dbReference type="AlphaFoldDB" id="A0A914EBE0"/>
<keyword evidence="3" id="KW-1185">Reference proteome</keyword>
<dbReference type="PANTHER" id="PTHR22504">
    <property type="entry name" value="REPRESSOR OF RNA POLYMERASE III TRANSCRIPTION MAF1"/>
    <property type="match status" value="1"/>
</dbReference>
<proteinExistence type="inferred from homology"/>